<dbReference type="Pfam" id="PF02518">
    <property type="entry name" value="HATPase_c"/>
    <property type="match status" value="1"/>
</dbReference>
<evidence type="ECO:0000256" key="4">
    <source>
        <dbReference type="ARBA" id="ARBA00022553"/>
    </source>
</evidence>
<evidence type="ECO:0000256" key="1">
    <source>
        <dbReference type="ARBA" id="ARBA00000085"/>
    </source>
</evidence>
<keyword evidence="6" id="KW-0418">Kinase</keyword>
<dbReference type="GO" id="GO:0016020">
    <property type="term" value="C:membrane"/>
    <property type="evidence" value="ECO:0007669"/>
    <property type="project" value="UniProtKB-SubCell"/>
</dbReference>
<dbReference type="GO" id="GO:0000155">
    <property type="term" value="F:phosphorelay sensor kinase activity"/>
    <property type="evidence" value="ECO:0007669"/>
    <property type="project" value="InterPro"/>
</dbReference>
<dbReference type="OrthoDB" id="9177862at2"/>
<evidence type="ECO:0000256" key="6">
    <source>
        <dbReference type="ARBA" id="ARBA00022777"/>
    </source>
</evidence>
<feature type="transmembrane region" description="Helical" evidence="8">
    <location>
        <begin position="12"/>
        <end position="32"/>
    </location>
</feature>
<protein>
    <recommendedName>
        <fullName evidence="3">histidine kinase</fullName>
        <ecNumber evidence="3">2.7.13.3</ecNumber>
    </recommendedName>
</protein>
<dbReference type="AlphaFoldDB" id="A0A3Q9BP75"/>
<feature type="domain" description="Histidine kinase" evidence="9">
    <location>
        <begin position="406"/>
        <end position="637"/>
    </location>
</feature>
<keyword evidence="12" id="KW-1185">Reference proteome</keyword>
<dbReference type="SMART" id="SM00387">
    <property type="entry name" value="HATPase_c"/>
    <property type="match status" value="1"/>
</dbReference>
<sequence length="647" mass="70841">MPVPKVFHTITGKLLIFGIVLQSLLLASYFLVTSNILRESMASNLATSIRTTSQIIHLGIAPYAVEQRYDILQDFFNELISGANEDLRYIVVLDQNNHSLVATGISANQLPLPSENEHAAIAAGIYHVRQPVLLSGNQIGQVQFGLSTLKVVDLIERMIRLALLVSLCGILVTTVLLTVFGHKIKQRFSLLMLATQAIVSGDYRKKVPDTGKDELAQLAAHFNIMSAGLELREKKFLAVFNAAPIPMLLLKKDQQNPDYHRSEQNIASRQMFGELTEKTSGMLTCSDSDNLSLTAIIEKENHLIATELDLQVASGISQPFLVSGQCFEIEHSNYLILASMDISDLRNAQNELLALNRELELRVAQRTIELEQRNQDLDTALQTIQQAQKQLIQSEKLSSLGSMVAGVAHELNTPIGNALTVASTLVYNQKQFKDDHIKGLSKSELNNHLDENELAGQLLVSNLQRAAALVSSFKAVAVDRSSSQRREFLLSDIIDEIILSTTPMFRTSKAILSCELDPSIRMDSFPGPLGQVLTNLLNNALIHGIKSGVGQAITVRTSLIDSEHLLLSVRDDGAGIPPENLGKIFDPFFTTTLGKGGSGLGLNIVYNLVSGLLGGQIQVYSKIGEGSEFLISLPLHAPKMEARENVL</sequence>
<evidence type="ECO:0000313" key="11">
    <source>
        <dbReference type="EMBL" id="AZP11277.1"/>
    </source>
</evidence>
<dbReference type="Gene3D" id="6.10.340.10">
    <property type="match status" value="1"/>
</dbReference>
<dbReference type="InterPro" id="IPR036890">
    <property type="entry name" value="HATPase_C_sf"/>
</dbReference>
<comment type="subcellular location">
    <subcellularLocation>
        <location evidence="2">Membrane</location>
    </subcellularLocation>
</comment>
<dbReference type="InterPro" id="IPR003660">
    <property type="entry name" value="HAMP_dom"/>
</dbReference>
<dbReference type="Gene3D" id="3.30.565.10">
    <property type="entry name" value="Histidine kinase-like ATPase, C-terminal domain"/>
    <property type="match status" value="1"/>
</dbReference>
<reference evidence="11 12" key="1">
    <citation type="journal article" date="2011" name="Int. J. Syst. Evol. Microbiol.">
        <title>Description of Undibacterium oligocarboniphilum sp. nov., isolated from purified water, and Undibacterium pigrum strain CCUG 49012 as the type strain of Undibacterium parvum sp. nov., and emended descriptions of the genus Undibacterium and the species Undibacterium pigrum.</title>
        <authorList>
            <person name="Eder W."/>
            <person name="Wanner G."/>
            <person name="Ludwig W."/>
            <person name="Busse H.J."/>
            <person name="Ziemke-Kageler F."/>
            <person name="Lang E."/>
        </authorList>
    </citation>
    <scope>NUCLEOTIDE SEQUENCE [LARGE SCALE GENOMIC DNA]</scope>
    <source>
        <strain evidence="11 12">DSM 23061</strain>
    </source>
</reference>
<accession>A0A3Q9BP75</accession>
<evidence type="ECO:0000259" key="9">
    <source>
        <dbReference type="PROSITE" id="PS50109"/>
    </source>
</evidence>
<dbReference type="InterPro" id="IPR005467">
    <property type="entry name" value="His_kinase_dom"/>
</dbReference>
<keyword evidence="8" id="KW-0812">Transmembrane</keyword>
<dbReference type="PANTHER" id="PTHR43065:SF47">
    <property type="match status" value="1"/>
</dbReference>
<feature type="coiled-coil region" evidence="7">
    <location>
        <begin position="342"/>
        <end position="397"/>
    </location>
</feature>
<organism evidence="11 12">
    <name type="scientific">Undibacterium parvum</name>
    <dbReference type="NCBI Taxonomy" id="401471"/>
    <lineage>
        <taxon>Bacteria</taxon>
        <taxon>Pseudomonadati</taxon>
        <taxon>Pseudomonadota</taxon>
        <taxon>Betaproteobacteria</taxon>
        <taxon>Burkholderiales</taxon>
        <taxon>Oxalobacteraceae</taxon>
        <taxon>Undibacterium</taxon>
    </lineage>
</organism>
<dbReference type="SUPFAM" id="SSF158472">
    <property type="entry name" value="HAMP domain-like"/>
    <property type="match status" value="1"/>
</dbReference>
<proteinExistence type="predicted"/>
<keyword evidence="7" id="KW-0175">Coiled coil</keyword>
<dbReference type="Gene3D" id="1.10.287.130">
    <property type="match status" value="1"/>
</dbReference>
<comment type="catalytic activity">
    <reaction evidence="1">
        <text>ATP + protein L-histidine = ADP + protein N-phospho-L-histidine.</text>
        <dbReference type="EC" id="2.7.13.3"/>
    </reaction>
</comment>
<dbReference type="PANTHER" id="PTHR43065">
    <property type="entry name" value="SENSOR HISTIDINE KINASE"/>
    <property type="match status" value="1"/>
</dbReference>
<dbReference type="InterPro" id="IPR004358">
    <property type="entry name" value="Sig_transdc_His_kin-like_C"/>
</dbReference>
<dbReference type="KEGG" id="upv:EJN92_04195"/>
<evidence type="ECO:0000256" key="5">
    <source>
        <dbReference type="ARBA" id="ARBA00022679"/>
    </source>
</evidence>
<dbReference type="SMART" id="SM00304">
    <property type="entry name" value="HAMP"/>
    <property type="match status" value="1"/>
</dbReference>
<evidence type="ECO:0000313" key="12">
    <source>
        <dbReference type="Proteomes" id="UP000275663"/>
    </source>
</evidence>
<evidence type="ECO:0000256" key="3">
    <source>
        <dbReference type="ARBA" id="ARBA00012438"/>
    </source>
</evidence>
<dbReference type="PROSITE" id="PS50109">
    <property type="entry name" value="HIS_KIN"/>
    <property type="match status" value="1"/>
</dbReference>
<keyword evidence="4" id="KW-0597">Phosphoprotein</keyword>
<name>A0A3Q9BP75_9BURK</name>
<evidence type="ECO:0000259" key="10">
    <source>
        <dbReference type="PROSITE" id="PS50885"/>
    </source>
</evidence>
<dbReference type="Proteomes" id="UP000275663">
    <property type="component" value="Chromosome"/>
</dbReference>
<keyword evidence="5" id="KW-0808">Transferase</keyword>
<gene>
    <name evidence="11" type="ORF">EJN92_04195</name>
</gene>
<dbReference type="SUPFAM" id="SSF47384">
    <property type="entry name" value="Homodimeric domain of signal transducing histidine kinase"/>
    <property type="match status" value="1"/>
</dbReference>
<dbReference type="CDD" id="cd06225">
    <property type="entry name" value="HAMP"/>
    <property type="match status" value="1"/>
</dbReference>
<dbReference type="InterPro" id="IPR036097">
    <property type="entry name" value="HisK_dim/P_sf"/>
</dbReference>
<evidence type="ECO:0000256" key="8">
    <source>
        <dbReference type="SAM" id="Phobius"/>
    </source>
</evidence>
<feature type="transmembrane region" description="Helical" evidence="8">
    <location>
        <begin position="161"/>
        <end position="181"/>
    </location>
</feature>
<dbReference type="Pfam" id="PF00672">
    <property type="entry name" value="HAMP"/>
    <property type="match status" value="1"/>
</dbReference>
<keyword evidence="8" id="KW-0472">Membrane</keyword>
<dbReference type="SUPFAM" id="SSF55874">
    <property type="entry name" value="ATPase domain of HSP90 chaperone/DNA topoisomerase II/histidine kinase"/>
    <property type="match status" value="1"/>
</dbReference>
<evidence type="ECO:0000256" key="2">
    <source>
        <dbReference type="ARBA" id="ARBA00004370"/>
    </source>
</evidence>
<dbReference type="PROSITE" id="PS50885">
    <property type="entry name" value="HAMP"/>
    <property type="match status" value="1"/>
</dbReference>
<dbReference type="InterPro" id="IPR003594">
    <property type="entry name" value="HATPase_dom"/>
</dbReference>
<evidence type="ECO:0000256" key="7">
    <source>
        <dbReference type="SAM" id="Coils"/>
    </source>
</evidence>
<dbReference type="EC" id="2.7.13.3" evidence="3"/>
<dbReference type="EMBL" id="CP034464">
    <property type="protein sequence ID" value="AZP11277.1"/>
    <property type="molecule type" value="Genomic_DNA"/>
</dbReference>
<feature type="domain" description="HAMP" evidence="10">
    <location>
        <begin position="182"/>
        <end position="234"/>
    </location>
</feature>
<keyword evidence="8" id="KW-1133">Transmembrane helix</keyword>
<dbReference type="PRINTS" id="PR00344">
    <property type="entry name" value="BCTRLSENSOR"/>
</dbReference>